<dbReference type="AlphaFoldDB" id="A0A2N7CBD0"/>
<dbReference type="Proteomes" id="UP000235405">
    <property type="component" value="Unassembled WGS sequence"/>
</dbReference>
<dbReference type="SUPFAM" id="SSF53448">
    <property type="entry name" value="Nucleotide-diphospho-sugar transferases"/>
    <property type="match status" value="1"/>
</dbReference>
<evidence type="ECO:0000313" key="1">
    <source>
        <dbReference type="EMBL" id="PMF19127.1"/>
    </source>
</evidence>
<dbReference type="EMBL" id="MCSW01000195">
    <property type="protein sequence ID" value="PMF19127.1"/>
    <property type="molecule type" value="Genomic_DNA"/>
</dbReference>
<accession>A0A2N7CBD0</accession>
<dbReference type="InterPro" id="IPR003329">
    <property type="entry name" value="Cytidylyl_trans"/>
</dbReference>
<name>A0A2N7CBD0_VIBSP</name>
<dbReference type="PANTHER" id="PTHR21485">
    <property type="entry name" value="HAD SUPERFAMILY MEMBERS CMAS AND KDSC"/>
    <property type="match status" value="1"/>
</dbReference>
<dbReference type="Pfam" id="PF02348">
    <property type="entry name" value="CTP_transf_3"/>
    <property type="match status" value="1"/>
</dbReference>
<dbReference type="InterPro" id="IPR020039">
    <property type="entry name" value="PseF"/>
</dbReference>
<protein>
    <submittedName>
        <fullName evidence="1">Pseudaminic acid cytidylyltransferase</fullName>
    </submittedName>
</protein>
<dbReference type="GO" id="GO:0008781">
    <property type="term" value="F:N-acylneuraminate cytidylyltransferase activity"/>
    <property type="evidence" value="ECO:0007669"/>
    <property type="project" value="TreeGrafter"/>
</dbReference>
<gene>
    <name evidence="1" type="ORF">BCV19_14020</name>
</gene>
<sequence length="229" mass="25439">MKIAIIPARGGSKRIPRKNIRDFNGKPIIAYSIEAALASGCFDKVIVSTDDDEIADVANQYGAEVPFIRSMKSSDDHATLHDVVVEVLDRLTERSTVSNVALILPTSPLLTIATISEVMSHLNSEDYDSVLTVVEYETSPDKALGLSNRGSIVRQNIGQLVKRSQEHQAFYHDAGQIYAFRADEVLTRKTLTGNQCKAVILERMNCQDIDTPSDWLLAEMKYKLGRIQE</sequence>
<proteinExistence type="predicted"/>
<dbReference type="InterPro" id="IPR050793">
    <property type="entry name" value="CMP-NeuNAc_synthase"/>
</dbReference>
<comment type="caution">
    <text evidence="1">The sequence shown here is derived from an EMBL/GenBank/DDBJ whole genome shotgun (WGS) entry which is preliminary data.</text>
</comment>
<dbReference type="RefSeq" id="WP_198595635.1">
    <property type="nucleotide sequence ID" value="NZ_MCSW01000195.1"/>
</dbReference>
<dbReference type="InterPro" id="IPR029044">
    <property type="entry name" value="Nucleotide-diphossugar_trans"/>
</dbReference>
<dbReference type="PANTHER" id="PTHR21485:SF6">
    <property type="entry name" value="N-ACYLNEURAMINATE CYTIDYLYLTRANSFERASE-RELATED"/>
    <property type="match status" value="1"/>
</dbReference>
<dbReference type="CDD" id="cd02513">
    <property type="entry name" value="CMP-NeuAc_Synthase"/>
    <property type="match status" value="1"/>
</dbReference>
<reference evidence="2" key="1">
    <citation type="submission" date="2016-07" db="EMBL/GenBank/DDBJ databases">
        <title>Nontailed viruses are major unrecognized killers of bacteria in the ocean.</title>
        <authorList>
            <person name="Kauffman K."/>
            <person name="Hussain F."/>
            <person name="Yang J."/>
            <person name="Arevalo P."/>
            <person name="Brown J."/>
            <person name="Cutler M."/>
            <person name="Kelly L."/>
            <person name="Polz M.F."/>
        </authorList>
    </citation>
    <scope>NUCLEOTIDE SEQUENCE [LARGE SCALE GENOMIC DNA]</scope>
    <source>
        <strain evidence="2">10N.286.54.F3</strain>
    </source>
</reference>
<evidence type="ECO:0000313" key="2">
    <source>
        <dbReference type="Proteomes" id="UP000235405"/>
    </source>
</evidence>
<dbReference type="NCBIfam" id="TIGR03584">
    <property type="entry name" value="PseF"/>
    <property type="match status" value="1"/>
</dbReference>
<organism evidence="1 2">
    <name type="scientific">Vibrio splendidus</name>
    <dbReference type="NCBI Taxonomy" id="29497"/>
    <lineage>
        <taxon>Bacteria</taxon>
        <taxon>Pseudomonadati</taxon>
        <taxon>Pseudomonadota</taxon>
        <taxon>Gammaproteobacteria</taxon>
        <taxon>Vibrionales</taxon>
        <taxon>Vibrionaceae</taxon>
        <taxon>Vibrio</taxon>
    </lineage>
</organism>
<keyword evidence="1" id="KW-0808">Transferase</keyword>
<keyword evidence="1" id="KW-0548">Nucleotidyltransferase</keyword>
<dbReference type="Gene3D" id="3.90.550.10">
    <property type="entry name" value="Spore Coat Polysaccharide Biosynthesis Protein SpsA, Chain A"/>
    <property type="match status" value="1"/>
</dbReference>